<dbReference type="InterPro" id="IPR032164">
    <property type="entry name" value="DUF5000"/>
</dbReference>
<proteinExistence type="predicted"/>
<dbReference type="EMBL" id="CP150096">
    <property type="protein sequence ID" value="WZN46923.1"/>
    <property type="molecule type" value="Genomic_DNA"/>
</dbReference>
<feature type="domain" description="F5/8 type C" evidence="1">
    <location>
        <begin position="90"/>
        <end position="264"/>
    </location>
</feature>
<reference evidence="2 3" key="1">
    <citation type="submission" date="2024-03" db="EMBL/GenBank/DDBJ databases">
        <title>Chitinophaga caseinilytica sp. nov., a casein hydrolysing bacterium isolated from forest soil.</title>
        <authorList>
            <person name="Lee D.S."/>
            <person name="Han D.M."/>
            <person name="Baek J.H."/>
            <person name="Choi D.G."/>
            <person name="Jeon J.H."/>
            <person name="Jeon C.O."/>
        </authorList>
    </citation>
    <scope>NUCLEOTIDE SEQUENCE [LARGE SCALE GENOMIC DNA]</scope>
    <source>
        <strain evidence="2 3">KACC 19118</strain>
    </source>
</reference>
<dbReference type="Proteomes" id="UP001449657">
    <property type="component" value="Chromosome"/>
</dbReference>
<dbReference type="Gene3D" id="2.60.120.260">
    <property type="entry name" value="Galactose-binding domain-like"/>
    <property type="match status" value="1"/>
</dbReference>
<name>A0ABZ2Z5R5_9BACT</name>
<protein>
    <submittedName>
        <fullName evidence="2">DUF5000 domain-containing lipoprotein</fullName>
    </submittedName>
</protein>
<dbReference type="RefSeq" id="WP_341841596.1">
    <property type="nucleotide sequence ID" value="NZ_CP149792.1"/>
</dbReference>
<dbReference type="InterPro" id="IPR033431">
    <property type="entry name" value="DUF5126"/>
</dbReference>
<dbReference type="InterPro" id="IPR008979">
    <property type="entry name" value="Galactose-bd-like_sf"/>
</dbReference>
<dbReference type="SUPFAM" id="SSF49785">
    <property type="entry name" value="Galactose-binding domain-like"/>
    <property type="match status" value="1"/>
</dbReference>
<dbReference type="PROSITE" id="PS50022">
    <property type="entry name" value="FA58C_3"/>
    <property type="match status" value="1"/>
</dbReference>
<dbReference type="Pfam" id="PF16391">
    <property type="entry name" value="DUF5000"/>
    <property type="match status" value="1"/>
</dbReference>
<accession>A0ABZ2Z5R5</accession>
<evidence type="ECO:0000313" key="2">
    <source>
        <dbReference type="EMBL" id="WZN46923.1"/>
    </source>
</evidence>
<evidence type="ECO:0000259" key="1">
    <source>
        <dbReference type="PROSITE" id="PS50022"/>
    </source>
</evidence>
<keyword evidence="2" id="KW-0449">Lipoprotein</keyword>
<dbReference type="InterPro" id="IPR000421">
    <property type="entry name" value="FA58C"/>
</dbReference>
<dbReference type="Pfam" id="PF17166">
    <property type="entry name" value="DUF5126"/>
    <property type="match status" value="1"/>
</dbReference>
<sequence length="266" mass="30214">MFAAFGGVGVTYLNPDNQSLQAILIGPDSLGRIAQLNAATLDQEEGNATFRGLKDEETVFGMYLEDRWGNRSDTTFATITPLFEKTLDKSKFRTYKMPNDPILVIEWNVAVEFAFDGKWSSVWASPYDGNGNNWQNISTNTKGLDPTWITFDMGVQSKLSRFRINHYYRYSNRGMKKYEIWGSNNPTPDGSWDSWTKLVDYEQKKPSGLPDEVFNDADATAWLLGDQKDFPVDAPAVRYIRVRCLENWMGTGDLSFSEITLFGQPM</sequence>
<evidence type="ECO:0000313" key="3">
    <source>
        <dbReference type="Proteomes" id="UP001449657"/>
    </source>
</evidence>
<gene>
    <name evidence="2" type="ORF">WJU22_01840</name>
</gene>
<organism evidence="2 3">
    <name type="scientific">Chitinophaga caseinilytica</name>
    <dbReference type="NCBI Taxonomy" id="2267521"/>
    <lineage>
        <taxon>Bacteria</taxon>
        <taxon>Pseudomonadati</taxon>
        <taxon>Bacteroidota</taxon>
        <taxon>Chitinophagia</taxon>
        <taxon>Chitinophagales</taxon>
        <taxon>Chitinophagaceae</taxon>
        <taxon>Chitinophaga</taxon>
    </lineage>
</organism>
<keyword evidence="3" id="KW-1185">Reference proteome</keyword>